<dbReference type="Pfam" id="PF02770">
    <property type="entry name" value="Acyl-CoA_dh_M"/>
    <property type="match status" value="1"/>
</dbReference>
<dbReference type="PANTHER" id="PTHR48083:SF6">
    <property type="entry name" value="ACYL-COA DEHYDROGENASE 6"/>
    <property type="match status" value="1"/>
</dbReference>
<gene>
    <name evidence="7" type="ORF">GPUH_LOCUS3000</name>
</gene>
<evidence type="ECO:0000256" key="4">
    <source>
        <dbReference type="ARBA" id="ARBA00022827"/>
    </source>
</evidence>
<dbReference type="Proteomes" id="UP000271098">
    <property type="component" value="Unassembled WGS sequence"/>
</dbReference>
<dbReference type="Gene3D" id="1.20.140.10">
    <property type="entry name" value="Butyryl-CoA Dehydrogenase, subunit A, domain 3"/>
    <property type="match status" value="1"/>
</dbReference>
<dbReference type="GO" id="GO:0003995">
    <property type="term" value="F:acyl-CoA dehydrogenase activity"/>
    <property type="evidence" value="ECO:0007669"/>
    <property type="project" value="InterPro"/>
</dbReference>
<dbReference type="OrthoDB" id="10262177at2759"/>
<dbReference type="Gene3D" id="2.40.110.10">
    <property type="entry name" value="Butyryl-CoA Dehydrogenase, subunit A, domain 2"/>
    <property type="match status" value="1"/>
</dbReference>
<proteinExistence type="inferred from homology"/>
<dbReference type="InterPro" id="IPR050741">
    <property type="entry name" value="Acyl-CoA_dehydrogenase"/>
</dbReference>
<dbReference type="GO" id="GO:0050660">
    <property type="term" value="F:flavin adenine dinucleotide binding"/>
    <property type="evidence" value="ECO:0007669"/>
    <property type="project" value="InterPro"/>
</dbReference>
<comment type="similarity">
    <text evidence="2">Belongs to the acyl-CoA dehydrogenase family.</text>
</comment>
<evidence type="ECO:0000313" key="7">
    <source>
        <dbReference type="EMBL" id="VDK37344.1"/>
    </source>
</evidence>
<keyword evidence="3" id="KW-0285">Flavoprotein</keyword>
<evidence type="ECO:0000256" key="2">
    <source>
        <dbReference type="ARBA" id="ARBA00009347"/>
    </source>
</evidence>
<dbReference type="InterPro" id="IPR037069">
    <property type="entry name" value="AcylCoA_DH/ox_N_sf"/>
</dbReference>
<keyword evidence="8" id="KW-1185">Reference proteome</keyword>
<dbReference type="FunFam" id="2.40.110.10:FF:000002">
    <property type="entry name" value="Acyl-CoA dehydrogenase fadE12"/>
    <property type="match status" value="1"/>
</dbReference>
<dbReference type="EMBL" id="UYRT01004837">
    <property type="protein sequence ID" value="VDK37344.1"/>
    <property type="molecule type" value="Genomic_DNA"/>
</dbReference>
<evidence type="ECO:0000256" key="5">
    <source>
        <dbReference type="ARBA" id="ARBA00023002"/>
    </source>
</evidence>
<accession>A0A183D2Q9</accession>
<dbReference type="SUPFAM" id="SSF56645">
    <property type="entry name" value="Acyl-CoA dehydrogenase NM domain-like"/>
    <property type="match status" value="1"/>
</dbReference>
<organism evidence="9">
    <name type="scientific">Gongylonema pulchrum</name>
    <dbReference type="NCBI Taxonomy" id="637853"/>
    <lineage>
        <taxon>Eukaryota</taxon>
        <taxon>Metazoa</taxon>
        <taxon>Ecdysozoa</taxon>
        <taxon>Nematoda</taxon>
        <taxon>Chromadorea</taxon>
        <taxon>Rhabditida</taxon>
        <taxon>Spirurina</taxon>
        <taxon>Spiruromorpha</taxon>
        <taxon>Spiruroidea</taxon>
        <taxon>Gongylonematidae</taxon>
        <taxon>Gongylonema</taxon>
    </lineage>
</organism>
<evidence type="ECO:0000313" key="8">
    <source>
        <dbReference type="Proteomes" id="UP000271098"/>
    </source>
</evidence>
<protein>
    <submittedName>
        <fullName evidence="9">Acyl-CoA_dh_M domain-containing protein</fullName>
    </submittedName>
</protein>
<name>A0A183D2Q9_9BILA</name>
<dbReference type="GO" id="GO:0033539">
    <property type="term" value="P:fatty acid beta-oxidation using acyl-CoA dehydrogenase"/>
    <property type="evidence" value="ECO:0007669"/>
    <property type="project" value="TreeGrafter"/>
</dbReference>
<sequence>MATPALAEYGSNQLKREFLSGTLAGDLVACLGVSEACAGSDVAAVRTCAHWHGSDLIIDGSKQWITNGAQADWICLLANTNDNPSPHRNKSLICLRLNEPGIRRSKCIEKLGMHCSDTAEIYFDSVRVPSRNIIGEEGRGFVYQMRQFQDELLEPMQKIIDMTIAYTSQRRIFGKSVLDNQVSSSENFFHHQYSSRNFLLIQKKEINNIQGLTDVCVCVWWIM</sequence>
<dbReference type="Gene3D" id="1.10.540.10">
    <property type="entry name" value="Acyl-CoA dehydrogenase/oxidase, N-terminal domain"/>
    <property type="match status" value="1"/>
</dbReference>
<dbReference type="InterPro" id="IPR006091">
    <property type="entry name" value="Acyl-CoA_Oxase/DH_mid-dom"/>
</dbReference>
<reference evidence="7 8" key="2">
    <citation type="submission" date="2018-11" db="EMBL/GenBank/DDBJ databases">
        <authorList>
            <consortium name="Pathogen Informatics"/>
        </authorList>
    </citation>
    <scope>NUCLEOTIDE SEQUENCE [LARGE SCALE GENOMIC DNA]</scope>
</reference>
<dbReference type="GO" id="GO:0005737">
    <property type="term" value="C:cytoplasm"/>
    <property type="evidence" value="ECO:0007669"/>
    <property type="project" value="TreeGrafter"/>
</dbReference>
<dbReference type="InterPro" id="IPR046373">
    <property type="entry name" value="Acyl-CoA_Oxase/DH_mid-dom_sf"/>
</dbReference>
<dbReference type="WBParaSite" id="GPUH_0000300501-mRNA-1">
    <property type="protein sequence ID" value="GPUH_0000300501-mRNA-1"/>
    <property type="gene ID" value="GPUH_0000300501"/>
</dbReference>
<evidence type="ECO:0000313" key="9">
    <source>
        <dbReference type="WBParaSite" id="GPUH_0000300501-mRNA-1"/>
    </source>
</evidence>
<dbReference type="CDD" id="cd00567">
    <property type="entry name" value="ACAD"/>
    <property type="match status" value="1"/>
</dbReference>
<dbReference type="InterPro" id="IPR009100">
    <property type="entry name" value="AcylCoA_DH/oxidase_NM_dom_sf"/>
</dbReference>
<reference evidence="9" key="1">
    <citation type="submission" date="2016-06" db="UniProtKB">
        <authorList>
            <consortium name="WormBaseParasite"/>
        </authorList>
    </citation>
    <scope>IDENTIFICATION</scope>
</reference>
<comment type="cofactor">
    <cofactor evidence="1">
        <name>FAD</name>
        <dbReference type="ChEBI" id="CHEBI:57692"/>
    </cofactor>
</comment>
<keyword evidence="5" id="KW-0560">Oxidoreductase</keyword>
<feature type="domain" description="Acyl-CoA oxidase/dehydrogenase middle" evidence="6">
    <location>
        <begin position="30"/>
        <end position="126"/>
    </location>
</feature>
<dbReference type="PANTHER" id="PTHR48083">
    <property type="entry name" value="MEDIUM-CHAIN SPECIFIC ACYL-COA DEHYDROGENASE, MITOCHONDRIAL-RELATED"/>
    <property type="match status" value="1"/>
</dbReference>
<evidence type="ECO:0000259" key="6">
    <source>
        <dbReference type="Pfam" id="PF02770"/>
    </source>
</evidence>
<dbReference type="AlphaFoldDB" id="A0A183D2Q9"/>
<dbReference type="PROSITE" id="PS00072">
    <property type="entry name" value="ACYL_COA_DH_1"/>
    <property type="match status" value="1"/>
</dbReference>
<keyword evidence="4" id="KW-0274">FAD</keyword>
<evidence type="ECO:0000256" key="1">
    <source>
        <dbReference type="ARBA" id="ARBA00001974"/>
    </source>
</evidence>
<evidence type="ECO:0000256" key="3">
    <source>
        <dbReference type="ARBA" id="ARBA00022630"/>
    </source>
</evidence>
<dbReference type="InterPro" id="IPR006089">
    <property type="entry name" value="Acyl-CoA_DH_CS"/>
</dbReference>